<dbReference type="EMBL" id="JACOQH010000001">
    <property type="protein sequence ID" value="MBC5752453.1"/>
    <property type="molecule type" value="Genomic_DNA"/>
</dbReference>
<proteinExistence type="predicted"/>
<name>A0ABR7I6A9_9FIRM</name>
<gene>
    <name evidence="1" type="ORF">H8Z76_00180</name>
</gene>
<evidence type="ECO:0000313" key="1">
    <source>
        <dbReference type="EMBL" id="MBC5752453.1"/>
    </source>
</evidence>
<dbReference type="InterPro" id="IPR009711">
    <property type="entry name" value="UPF0473"/>
</dbReference>
<dbReference type="Proteomes" id="UP000621540">
    <property type="component" value="Unassembled WGS sequence"/>
</dbReference>
<accession>A0ABR7I6A9</accession>
<protein>
    <submittedName>
        <fullName evidence="1">DUF1292 domain-containing protein</fullName>
    </submittedName>
</protein>
<keyword evidence="2" id="KW-1185">Reference proteome</keyword>
<evidence type="ECO:0000313" key="2">
    <source>
        <dbReference type="Proteomes" id="UP000621540"/>
    </source>
</evidence>
<dbReference type="Pfam" id="PF06949">
    <property type="entry name" value="DUF1292"/>
    <property type="match status" value="1"/>
</dbReference>
<sequence>MEKIKFADPDTGECLEFYVLEQTRINNRDYLLVTVDEDGDSDAFVLKDLSEDTEKEAVYEIVEEEAELEAIAKVFSEMLEDVDIEL</sequence>
<comment type="caution">
    <text evidence="1">The sequence shown here is derived from an EMBL/GenBank/DDBJ whole genome shotgun (WGS) entry which is preliminary data.</text>
</comment>
<dbReference type="RefSeq" id="WP_186981323.1">
    <property type="nucleotide sequence ID" value="NZ_JACOQH010000001.1"/>
</dbReference>
<organism evidence="1 2">
    <name type="scientific">Roseburia yibonii</name>
    <dbReference type="NCBI Taxonomy" id="2763063"/>
    <lineage>
        <taxon>Bacteria</taxon>
        <taxon>Bacillati</taxon>
        <taxon>Bacillota</taxon>
        <taxon>Clostridia</taxon>
        <taxon>Lachnospirales</taxon>
        <taxon>Lachnospiraceae</taxon>
        <taxon>Roseburia</taxon>
    </lineage>
</organism>
<reference evidence="1 2" key="1">
    <citation type="submission" date="2020-08" db="EMBL/GenBank/DDBJ databases">
        <title>Genome public.</title>
        <authorList>
            <person name="Liu C."/>
            <person name="Sun Q."/>
        </authorList>
    </citation>
    <scope>NUCLEOTIDE SEQUENCE [LARGE SCALE GENOMIC DNA]</scope>
    <source>
        <strain evidence="1 2">BX0805</strain>
    </source>
</reference>